<accession>A0AAE0IPK5</accession>
<dbReference type="GO" id="GO:0016787">
    <property type="term" value="F:hydrolase activity"/>
    <property type="evidence" value="ECO:0007669"/>
    <property type="project" value="UniProtKB-KW"/>
</dbReference>
<name>A0AAE0IPK5_9PEZI</name>
<keyword evidence="3" id="KW-1185">Reference proteome</keyword>
<dbReference type="SUPFAM" id="SSF53474">
    <property type="entry name" value="alpha/beta-Hydrolases"/>
    <property type="match status" value="1"/>
</dbReference>
<evidence type="ECO:0000313" key="3">
    <source>
        <dbReference type="Proteomes" id="UP001283341"/>
    </source>
</evidence>
<protein>
    <submittedName>
        <fullName evidence="2">Alpha/Beta hydrolase protein</fullName>
    </submittedName>
</protein>
<dbReference type="Gene3D" id="3.40.50.1820">
    <property type="entry name" value="alpha/beta hydrolase"/>
    <property type="match status" value="1"/>
</dbReference>
<dbReference type="AlphaFoldDB" id="A0AAE0IPK5"/>
<comment type="caution">
    <text evidence="2">The sequence shown here is derived from an EMBL/GenBank/DDBJ whole genome shotgun (WGS) entry which is preliminary data.</text>
</comment>
<evidence type="ECO:0000313" key="2">
    <source>
        <dbReference type="EMBL" id="KAK3328710.1"/>
    </source>
</evidence>
<reference evidence="2" key="1">
    <citation type="journal article" date="2023" name="Mol. Phylogenet. Evol.">
        <title>Genome-scale phylogeny and comparative genomics of the fungal order Sordariales.</title>
        <authorList>
            <person name="Hensen N."/>
            <person name="Bonometti L."/>
            <person name="Westerberg I."/>
            <person name="Brannstrom I.O."/>
            <person name="Guillou S."/>
            <person name="Cros-Aarteil S."/>
            <person name="Calhoun S."/>
            <person name="Haridas S."/>
            <person name="Kuo A."/>
            <person name="Mondo S."/>
            <person name="Pangilinan J."/>
            <person name="Riley R."/>
            <person name="LaButti K."/>
            <person name="Andreopoulos B."/>
            <person name="Lipzen A."/>
            <person name="Chen C."/>
            <person name="Yan M."/>
            <person name="Daum C."/>
            <person name="Ng V."/>
            <person name="Clum A."/>
            <person name="Steindorff A."/>
            <person name="Ohm R.A."/>
            <person name="Martin F."/>
            <person name="Silar P."/>
            <person name="Natvig D.O."/>
            <person name="Lalanne C."/>
            <person name="Gautier V."/>
            <person name="Ament-Velasquez S.L."/>
            <person name="Kruys A."/>
            <person name="Hutchinson M.I."/>
            <person name="Powell A.J."/>
            <person name="Barry K."/>
            <person name="Miller A.N."/>
            <person name="Grigoriev I.V."/>
            <person name="Debuchy R."/>
            <person name="Gladieux P."/>
            <person name="Hiltunen Thoren M."/>
            <person name="Johannesson H."/>
        </authorList>
    </citation>
    <scope>NUCLEOTIDE SEQUENCE</scope>
    <source>
        <strain evidence="2">CBS 118394</strain>
    </source>
</reference>
<reference evidence="2" key="2">
    <citation type="submission" date="2023-06" db="EMBL/GenBank/DDBJ databases">
        <authorList>
            <consortium name="Lawrence Berkeley National Laboratory"/>
            <person name="Haridas S."/>
            <person name="Hensen N."/>
            <person name="Bonometti L."/>
            <person name="Westerberg I."/>
            <person name="Brannstrom I.O."/>
            <person name="Guillou S."/>
            <person name="Cros-Aarteil S."/>
            <person name="Calhoun S."/>
            <person name="Kuo A."/>
            <person name="Mondo S."/>
            <person name="Pangilinan J."/>
            <person name="Riley R."/>
            <person name="Labutti K."/>
            <person name="Andreopoulos B."/>
            <person name="Lipzen A."/>
            <person name="Chen C."/>
            <person name="Yanf M."/>
            <person name="Daum C."/>
            <person name="Ng V."/>
            <person name="Clum A."/>
            <person name="Steindorff A."/>
            <person name="Ohm R."/>
            <person name="Martin F."/>
            <person name="Silar P."/>
            <person name="Natvig D."/>
            <person name="Lalanne C."/>
            <person name="Gautier V."/>
            <person name="Ament-Velasquez S.L."/>
            <person name="Kruys A."/>
            <person name="Hutchinson M.I."/>
            <person name="Powell A.J."/>
            <person name="Barry K."/>
            <person name="Miller A.N."/>
            <person name="Grigoriev I.V."/>
            <person name="Debuchy R."/>
            <person name="Gladieux P."/>
            <person name="Thoren M.H."/>
            <person name="Johannesson H."/>
        </authorList>
    </citation>
    <scope>NUCLEOTIDE SEQUENCE</scope>
    <source>
        <strain evidence="2">CBS 118394</strain>
    </source>
</reference>
<organism evidence="2 3">
    <name type="scientific">Apodospora peruviana</name>
    <dbReference type="NCBI Taxonomy" id="516989"/>
    <lineage>
        <taxon>Eukaryota</taxon>
        <taxon>Fungi</taxon>
        <taxon>Dikarya</taxon>
        <taxon>Ascomycota</taxon>
        <taxon>Pezizomycotina</taxon>
        <taxon>Sordariomycetes</taxon>
        <taxon>Sordariomycetidae</taxon>
        <taxon>Sordariales</taxon>
        <taxon>Lasiosphaeriaceae</taxon>
        <taxon>Apodospora</taxon>
    </lineage>
</organism>
<dbReference type="EMBL" id="JAUEDM010000001">
    <property type="protein sequence ID" value="KAK3328710.1"/>
    <property type="molecule type" value="Genomic_DNA"/>
</dbReference>
<dbReference type="Pfam" id="PF12697">
    <property type="entry name" value="Abhydrolase_6"/>
    <property type="match status" value="1"/>
</dbReference>
<proteinExistence type="predicted"/>
<keyword evidence="2" id="KW-0378">Hydrolase</keyword>
<evidence type="ECO:0000259" key="1">
    <source>
        <dbReference type="Pfam" id="PF12697"/>
    </source>
</evidence>
<gene>
    <name evidence="2" type="ORF">B0H66DRAFT_539205</name>
</gene>
<dbReference type="InterPro" id="IPR029058">
    <property type="entry name" value="AB_hydrolase_fold"/>
</dbReference>
<dbReference type="InterPro" id="IPR000073">
    <property type="entry name" value="AB_hydrolase_1"/>
</dbReference>
<sequence length="430" mass="46785">MLSHVMPFLGHHCNRHFPRSCCPELWLLLNMFDLQFTTILLLVSATAPLAVTGRPHAPRQEDLCKEVSFSLPVTSQNLVFSSPPPPDNGTAVANFIRDGWAGSPTSGTVTIKSTFTIRGTYCIPPSHIPAQDTLEILLHGITYNKTMWTGYGFASNRDPSSPLGTNYYNWHHHANTRGYATLAIDRLGHGANPDRPDPLSVVQPQIQVDLLQALLTSVRSSSCPAVNPLHTIYGKVVLVGHSWGSYLSVGLAKQFPTSPLVDALVLTGFSTTINASVLTASEFVPAALQDPERFPGHAYGYATMARAAKRLTYYGGEYDPAIPAFDFAYKDTVTAGEAGAFVAVLDGGSAVGFSKPVLVVTGAEDKVLCKFRDVTCAEILNKSRKWFPDVKGDAYEYLSVAETGHDLTLHYSAPETFEQVHDWLDKTLAT</sequence>
<feature type="domain" description="AB hydrolase-1" evidence="1">
    <location>
        <begin position="136"/>
        <end position="418"/>
    </location>
</feature>
<dbReference type="Proteomes" id="UP001283341">
    <property type="component" value="Unassembled WGS sequence"/>
</dbReference>